<dbReference type="EMBL" id="CYGY02000036">
    <property type="protein sequence ID" value="SIT43866.1"/>
    <property type="molecule type" value="Genomic_DNA"/>
</dbReference>
<keyword evidence="2" id="KW-1185">Reference proteome</keyword>
<dbReference type="Proteomes" id="UP000195569">
    <property type="component" value="Unassembled WGS sequence"/>
</dbReference>
<comment type="caution">
    <text evidence="1">The sequence shown here is derived from an EMBL/GenBank/DDBJ whole genome shotgun (WGS) entry which is preliminary data.</text>
</comment>
<accession>A0A1N7S8Z4</accession>
<dbReference type="AlphaFoldDB" id="A0A1N7S8Z4"/>
<evidence type="ECO:0000313" key="1">
    <source>
        <dbReference type="EMBL" id="SIT43866.1"/>
    </source>
</evidence>
<reference evidence="1" key="1">
    <citation type="submission" date="2016-12" db="EMBL/GenBank/DDBJ databases">
        <authorList>
            <person name="Moulin L."/>
        </authorList>
    </citation>
    <scope>NUCLEOTIDE SEQUENCE [LARGE SCALE GENOMIC DNA]</scope>
    <source>
        <strain evidence="1">STM 7183</strain>
    </source>
</reference>
<gene>
    <name evidence="1" type="ORF">BN2476_360010</name>
</gene>
<name>A0A1N7S8Z4_9BURK</name>
<evidence type="ECO:0000313" key="2">
    <source>
        <dbReference type="Proteomes" id="UP000195569"/>
    </source>
</evidence>
<proteinExistence type="predicted"/>
<sequence length="60" mass="6534">MCQASARSWGAPPENICVVDSEEIGVSRIEINACHMYETMRVDGSADPLVYVGIKTSAFK</sequence>
<organism evidence="1 2">
    <name type="scientific">Paraburkholderia piptadeniae</name>
    <dbReference type="NCBI Taxonomy" id="1701573"/>
    <lineage>
        <taxon>Bacteria</taxon>
        <taxon>Pseudomonadati</taxon>
        <taxon>Pseudomonadota</taxon>
        <taxon>Betaproteobacteria</taxon>
        <taxon>Burkholderiales</taxon>
        <taxon>Burkholderiaceae</taxon>
        <taxon>Paraburkholderia</taxon>
    </lineage>
</organism>
<protein>
    <submittedName>
        <fullName evidence="1">Uncharacterized protein</fullName>
    </submittedName>
</protein>